<dbReference type="InterPro" id="IPR004154">
    <property type="entry name" value="Anticodon-bd"/>
</dbReference>
<evidence type="ECO:0000313" key="9">
    <source>
        <dbReference type="EMBL" id="OGE80642.1"/>
    </source>
</evidence>
<dbReference type="InterPro" id="IPR045864">
    <property type="entry name" value="aa-tRNA-synth_II/BPL/LPL"/>
</dbReference>
<dbReference type="GO" id="GO:0000166">
    <property type="term" value="F:nucleotide binding"/>
    <property type="evidence" value="ECO:0007669"/>
    <property type="project" value="UniProtKB-KW"/>
</dbReference>
<gene>
    <name evidence="9" type="ORF">A2826_00140</name>
</gene>
<evidence type="ECO:0000256" key="2">
    <source>
        <dbReference type="ARBA" id="ARBA00012815"/>
    </source>
</evidence>
<reference evidence="9 10" key="1">
    <citation type="journal article" date="2016" name="Nat. Commun.">
        <title>Thousands of microbial genomes shed light on interconnected biogeochemical processes in an aquifer system.</title>
        <authorList>
            <person name="Anantharaman K."/>
            <person name="Brown C.T."/>
            <person name="Hug L.A."/>
            <person name="Sharon I."/>
            <person name="Castelle C.J."/>
            <person name="Probst A.J."/>
            <person name="Thomas B.C."/>
            <person name="Singh A."/>
            <person name="Wilkins M.J."/>
            <person name="Karaoz U."/>
            <person name="Brodie E.L."/>
            <person name="Williams K.H."/>
            <person name="Hubbard S.S."/>
            <person name="Banfield J.F."/>
        </authorList>
    </citation>
    <scope>NUCLEOTIDE SEQUENCE [LARGE SCALE GENOMIC DNA]</scope>
</reference>
<dbReference type="PANTHER" id="PTHR43707:SF1">
    <property type="entry name" value="HISTIDINE--TRNA LIGASE, MITOCHONDRIAL-RELATED"/>
    <property type="match status" value="1"/>
</dbReference>
<dbReference type="Pfam" id="PF03129">
    <property type="entry name" value="HGTP_anticodon"/>
    <property type="match status" value="1"/>
</dbReference>
<dbReference type="Gene3D" id="3.40.50.800">
    <property type="entry name" value="Anticodon-binding domain"/>
    <property type="match status" value="1"/>
</dbReference>
<comment type="catalytic activity">
    <reaction evidence="6">
        <text>tRNA(His) + L-histidine + ATP = L-histidyl-tRNA(His) + AMP + diphosphate + H(+)</text>
        <dbReference type="Rhea" id="RHEA:17313"/>
        <dbReference type="Rhea" id="RHEA-COMP:9665"/>
        <dbReference type="Rhea" id="RHEA-COMP:9689"/>
        <dbReference type="ChEBI" id="CHEBI:15378"/>
        <dbReference type="ChEBI" id="CHEBI:30616"/>
        <dbReference type="ChEBI" id="CHEBI:33019"/>
        <dbReference type="ChEBI" id="CHEBI:57595"/>
        <dbReference type="ChEBI" id="CHEBI:78442"/>
        <dbReference type="ChEBI" id="CHEBI:78527"/>
        <dbReference type="ChEBI" id="CHEBI:456215"/>
        <dbReference type="EC" id="6.1.1.21"/>
    </reaction>
</comment>
<feature type="domain" description="Anticodon-binding" evidence="7">
    <location>
        <begin position="311"/>
        <end position="401"/>
    </location>
</feature>
<dbReference type="Proteomes" id="UP000177912">
    <property type="component" value="Unassembled WGS sequence"/>
</dbReference>
<dbReference type="Pfam" id="PF13393">
    <property type="entry name" value="tRNA-synt_His"/>
    <property type="match status" value="1"/>
</dbReference>
<dbReference type="Gene3D" id="3.30.930.10">
    <property type="entry name" value="Bira Bifunctional Protein, Domain 2"/>
    <property type="match status" value="1"/>
</dbReference>
<evidence type="ECO:0000256" key="4">
    <source>
        <dbReference type="ARBA" id="ARBA00023146"/>
    </source>
</evidence>
<proteinExistence type="inferred from homology"/>
<evidence type="ECO:0000256" key="1">
    <source>
        <dbReference type="ARBA" id="ARBA00008226"/>
    </source>
</evidence>
<dbReference type="PIRSF" id="PIRSF001549">
    <property type="entry name" value="His-tRNA_synth"/>
    <property type="match status" value="1"/>
</dbReference>
<evidence type="ECO:0000313" key="10">
    <source>
        <dbReference type="Proteomes" id="UP000177912"/>
    </source>
</evidence>
<dbReference type="SUPFAM" id="SSF55681">
    <property type="entry name" value="Class II aaRS and biotin synthetases"/>
    <property type="match status" value="1"/>
</dbReference>
<dbReference type="STRING" id="1817822.A2826_00140"/>
<keyword evidence="4" id="KW-0436">Ligase</keyword>
<feature type="non-terminal residue" evidence="9">
    <location>
        <position position="1"/>
    </location>
</feature>
<evidence type="ECO:0000256" key="3">
    <source>
        <dbReference type="ARBA" id="ARBA00022741"/>
    </source>
</evidence>
<dbReference type="InterPro" id="IPR004516">
    <property type="entry name" value="HisRS/HisZ"/>
</dbReference>
<dbReference type="PANTHER" id="PTHR43707">
    <property type="entry name" value="HISTIDYL-TRNA SYNTHETASE"/>
    <property type="match status" value="1"/>
</dbReference>
<evidence type="ECO:0000259" key="8">
    <source>
        <dbReference type="Pfam" id="PF13393"/>
    </source>
</evidence>
<comment type="caution">
    <text evidence="9">The sequence shown here is derived from an EMBL/GenBank/DDBJ whole genome shotgun (WGS) entry which is preliminary data.</text>
</comment>
<dbReference type="SUPFAM" id="SSF52954">
    <property type="entry name" value="Class II aaRS ABD-related"/>
    <property type="match status" value="1"/>
</dbReference>
<dbReference type="GO" id="GO:0004821">
    <property type="term" value="F:histidine-tRNA ligase activity"/>
    <property type="evidence" value="ECO:0007669"/>
    <property type="project" value="UniProtKB-EC"/>
</dbReference>
<dbReference type="AlphaFoldDB" id="A0A1F5NSX9"/>
<evidence type="ECO:0000256" key="5">
    <source>
        <dbReference type="ARBA" id="ARBA00030619"/>
    </source>
</evidence>
<dbReference type="GO" id="GO:0005737">
    <property type="term" value="C:cytoplasm"/>
    <property type="evidence" value="ECO:0007669"/>
    <property type="project" value="InterPro"/>
</dbReference>
<dbReference type="EMBL" id="MFEI01000022">
    <property type="protein sequence ID" value="OGE80642.1"/>
    <property type="molecule type" value="Genomic_DNA"/>
</dbReference>
<comment type="similarity">
    <text evidence="1">Belongs to the class-II aminoacyl-tRNA synthetase family.</text>
</comment>
<sequence>HKISQAFGYQRVETSPVEKYNFFPRSKDFFNPKIENLVYIDTASSKKIVLRSQNFLSALRAYIENDMDKRERTTRWYYLGPTFSADEKALSHVYEFGMVNFGEPSAVSDAQMINMIRAFLEDLGVRNIIFEINSKGCSNCDSNYHEVLSSFLNQRKAELCVDCQQNIAKQQSKQVPEGEEYYSVFLCGNAECREVTNTAPQIIDHIDDTCNKHLTSLLESLDELEVGYVLNPRLFDNQKLSNTIFRVIAKSETPEGGQQDIEFGIGGRVSRFVSKITEQEIPTLAFSANLNSILNFVEQTGANHKPAKTADVFLINIGEMASKKSLKLFWDLWKNNFRVAENFGENGIKNQFKMAEAKGCTLALVIGQKEAVEGSVILRDVKSGMQEVFPVERIIDEVRKRLADD</sequence>
<accession>A0A1F5NSX9</accession>
<keyword evidence="4" id="KW-0030">Aminoacyl-tRNA synthetase</keyword>
<feature type="domain" description="Class II Histidinyl-tRNA synthetase (HisRS)-like catalytic core" evidence="8">
    <location>
        <begin position="3"/>
        <end position="132"/>
    </location>
</feature>
<dbReference type="InterPro" id="IPR041715">
    <property type="entry name" value="HisRS-like_core"/>
</dbReference>
<evidence type="ECO:0000259" key="7">
    <source>
        <dbReference type="Pfam" id="PF03129"/>
    </source>
</evidence>
<dbReference type="GO" id="GO:0006427">
    <property type="term" value="P:histidyl-tRNA aminoacylation"/>
    <property type="evidence" value="ECO:0007669"/>
    <property type="project" value="TreeGrafter"/>
</dbReference>
<evidence type="ECO:0000256" key="6">
    <source>
        <dbReference type="ARBA" id="ARBA00047639"/>
    </source>
</evidence>
<organism evidence="9 10">
    <name type="scientific">Candidatus Doudnabacteria bacterium RIFCSPHIGHO2_01_FULL_43_23</name>
    <dbReference type="NCBI Taxonomy" id="1817822"/>
    <lineage>
        <taxon>Bacteria</taxon>
        <taxon>Candidatus Doudnaibacteriota</taxon>
    </lineage>
</organism>
<name>A0A1F5NSX9_9BACT</name>
<protein>
    <recommendedName>
        <fullName evidence="2">histidine--tRNA ligase</fullName>
        <ecNumber evidence="2">6.1.1.21</ecNumber>
    </recommendedName>
    <alternativeName>
        <fullName evidence="5">Histidyl-tRNA synthetase</fullName>
    </alternativeName>
</protein>
<keyword evidence="3" id="KW-0547">Nucleotide-binding</keyword>
<dbReference type="EC" id="6.1.1.21" evidence="2"/>
<dbReference type="InterPro" id="IPR036621">
    <property type="entry name" value="Anticodon-bd_dom_sf"/>
</dbReference>